<dbReference type="STRING" id="1385517.N800_00210"/>
<accession>A0A0A0F0Y8</accession>
<name>A0A0A0F0Y8_9GAMM</name>
<proteinExistence type="predicted"/>
<dbReference type="RefSeq" id="WP_036135853.1">
    <property type="nucleotide sequence ID" value="NZ_AVPU01000007.1"/>
</dbReference>
<dbReference type="Proteomes" id="UP000029998">
    <property type="component" value="Unassembled WGS sequence"/>
</dbReference>
<dbReference type="OrthoDB" id="979709at2"/>
<protein>
    <recommendedName>
        <fullName evidence="3">DUF4145 domain-containing protein</fullName>
    </recommendedName>
</protein>
<evidence type="ECO:0000313" key="1">
    <source>
        <dbReference type="EMBL" id="KGM55092.1"/>
    </source>
</evidence>
<comment type="caution">
    <text evidence="1">The sequence shown here is derived from an EMBL/GenBank/DDBJ whole genome shotgun (WGS) entry which is preliminary data.</text>
</comment>
<dbReference type="AlphaFoldDB" id="A0A0A0F0Y8"/>
<reference evidence="1 2" key="1">
    <citation type="submission" date="2013-08" db="EMBL/GenBank/DDBJ databases">
        <title>Genome sequencing of Lysobacter.</title>
        <authorList>
            <person name="Zhang S."/>
            <person name="Wang G."/>
        </authorList>
    </citation>
    <scope>NUCLEOTIDE SEQUENCE [LARGE SCALE GENOMIC DNA]</scope>
    <source>
        <strain evidence="1 2">GH1-9</strain>
    </source>
</reference>
<gene>
    <name evidence="1" type="ORF">N800_00210</name>
</gene>
<evidence type="ECO:0008006" key="3">
    <source>
        <dbReference type="Google" id="ProtNLM"/>
    </source>
</evidence>
<sequence length="238" mass="26230">MQVVHESKVLARFSNGHPQQIELVCPHCLREATFSPVAWHQHARLLAVAEAACPRCSGDVMFLLKFDRHDDQVPPILYIDPPASGRELVAGVDHLRTLSAPLGRTYESAVKLFNHAEWGASAITLRHFLDGLAKRLLGPDKRELPLTRQLDALVKDVDLAKPLQNIAQLLAPSGAIGHRFEDEATIDREVAVQLIELTEGLVSYLVVLPAMLAETKASIGSTPVPLRREDVVEIRSRG</sequence>
<evidence type="ECO:0000313" key="2">
    <source>
        <dbReference type="Proteomes" id="UP000029998"/>
    </source>
</evidence>
<keyword evidence="2" id="KW-1185">Reference proteome</keyword>
<dbReference type="EMBL" id="AVPU01000007">
    <property type="protein sequence ID" value="KGM55092.1"/>
    <property type="molecule type" value="Genomic_DNA"/>
</dbReference>
<organism evidence="1 2">
    <name type="scientific">Lysobacter daejeonensis GH1-9</name>
    <dbReference type="NCBI Taxonomy" id="1385517"/>
    <lineage>
        <taxon>Bacteria</taxon>
        <taxon>Pseudomonadati</taxon>
        <taxon>Pseudomonadota</taxon>
        <taxon>Gammaproteobacteria</taxon>
        <taxon>Lysobacterales</taxon>
        <taxon>Lysobacteraceae</taxon>
        <taxon>Aerolutibacter</taxon>
    </lineage>
</organism>